<reference evidence="1" key="1">
    <citation type="submission" date="2020-01" db="EMBL/GenBank/DDBJ databases">
        <authorList>
            <person name="Seo Y.L."/>
        </authorList>
    </citation>
    <scope>NUCLEOTIDE SEQUENCE</scope>
    <source>
        <strain evidence="1">R11</strain>
    </source>
</reference>
<comment type="caution">
    <text evidence="1">The sequence shown here is derived from an EMBL/GenBank/DDBJ whole genome shotgun (WGS) entry which is preliminary data.</text>
</comment>
<dbReference type="AlphaFoldDB" id="A0A965ZEN6"/>
<evidence type="ECO:0000313" key="1">
    <source>
        <dbReference type="EMBL" id="NCD69480.1"/>
    </source>
</evidence>
<reference evidence="1" key="2">
    <citation type="submission" date="2020-10" db="EMBL/GenBank/DDBJ databases">
        <title>Mucilaginibacter sp. nov., isolated from soil.</title>
        <authorList>
            <person name="Jeon C.O."/>
        </authorList>
    </citation>
    <scope>NUCLEOTIDE SEQUENCE</scope>
    <source>
        <strain evidence="1">R11</strain>
    </source>
</reference>
<accession>A0A965ZEN6</accession>
<dbReference type="RefSeq" id="WP_166585448.1">
    <property type="nucleotide sequence ID" value="NZ_WWEO01000041.1"/>
</dbReference>
<keyword evidence="2" id="KW-1185">Reference proteome</keyword>
<dbReference type="Proteomes" id="UP000638732">
    <property type="component" value="Unassembled WGS sequence"/>
</dbReference>
<dbReference type="EMBL" id="WWEO01000041">
    <property type="protein sequence ID" value="NCD69480.1"/>
    <property type="molecule type" value="Genomic_DNA"/>
</dbReference>
<gene>
    <name evidence="1" type="ORF">GSY63_08945</name>
</gene>
<name>A0A965ZEN6_9SPHI</name>
<sequence>MKKTVWLLCLICCGCVKKDNQQAFGVKVMGANAIGFNNVDYNALANLQQDSLTTAQWQAILPVYRMPADSDMKDFQQPQPGRYQLKDSTLVFLADTPFRQHSRYFARYYRLHDDSNVWTLLKGKWKHSTPQYTECTFTP</sequence>
<organism evidence="1 2">
    <name type="scientific">Mucilaginibacter agri</name>
    <dbReference type="NCBI Taxonomy" id="2695265"/>
    <lineage>
        <taxon>Bacteria</taxon>
        <taxon>Pseudomonadati</taxon>
        <taxon>Bacteroidota</taxon>
        <taxon>Sphingobacteriia</taxon>
        <taxon>Sphingobacteriales</taxon>
        <taxon>Sphingobacteriaceae</taxon>
        <taxon>Mucilaginibacter</taxon>
    </lineage>
</organism>
<protein>
    <submittedName>
        <fullName evidence="1">Uncharacterized protein</fullName>
    </submittedName>
</protein>
<evidence type="ECO:0000313" key="2">
    <source>
        <dbReference type="Proteomes" id="UP000638732"/>
    </source>
</evidence>
<proteinExistence type="predicted"/>